<dbReference type="NCBIfam" id="NF033749">
    <property type="entry name" value="bact_hemeryth"/>
    <property type="match status" value="1"/>
</dbReference>
<keyword evidence="2" id="KW-0813">Transport</keyword>
<organism evidence="6 7">
    <name type="scientific">Methylomagnum ishizawai</name>
    <dbReference type="NCBI Taxonomy" id="1760988"/>
    <lineage>
        <taxon>Bacteria</taxon>
        <taxon>Pseudomonadati</taxon>
        <taxon>Pseudomonadota</taxon>
        <taxon>Gammaproteobacteria</taxon>
        <taxon>Methylococcales</taxon>
        <taxon>Methylococcaceae</taxon>
        <taxon>Methylomagnum</taxon>
    </lineage>
</organism>
<evidence type="ECO:0000256" key="4">
    <source>
        <dbReference type="ARBA" id="ARBA00023004"/>
    </source>
</evidence>
<gene>
    <name evidence="6" type="ORF">SAMN02949497_1117</name>
</gene>
<reference evidence="6 7" key="1">
    <citation type="submission" date="2016-12" db="EMBL/GenBank/DDBJ databases">
        <authorList>
            <person name="Song W.-J."/>
            <person name="Kurnit D.M."/>
        </authorList>
    </citation>
    <scope>NUCLEOTIDE SEQUENCE [LARGE SCALE GENOMIC DNA]</scope>
    <source>
        <strain evidence="6 7">175</strain>
    </source>
</reference>
<dbReference type="InterPro" id="IPR012312">
    <property type="entry name" value="Hemerythrin-like"/>
</dbReference>
<dbReference type="InterPro" id="IPR016131">
    <property type="entry name" value="Haemerythrin_Fe_BS"/>
</dbReference>
<dbReference type="PANTHER" id="PTHR37164">
    <property type="entry name" value="BACTERIOHEMERYTHRIN"/>
    <property type="match status" value="1"/>
</dbReference>
<keyword evidence="3" id="KW-0479">Metal-binding</keyword>
<dbReference type="InterPro" id="IPR012827">
    <property type="entry name" value="Hemerythrin_metal-bd"/>
</dbReference>
<evidence type="ECO:0000256" key="3">
    <source>
        <dbReference type="ARBA" id="ARBA00022723"/>
    </source>
</evidence>
<dbReference type="SUPFAM" id="SSF47188">
    <property type="entry name" value="Hemerythrin-like"/>
    <property type="match status" value="1"/>
</dbReference>
<dbReference type="OrthoDB" id="1122424at2"/>
<feature type="domain" description="Hemerythrin-like" evidence="5">
    <location>
        <begin position="15"/>
        <end position="129"/>
    </location>
</feature>
<proteinExistence type="inferred from homology"/>
<evidence type="ECO:0000313" key="7">
    <source>
        <dbReference type="Proteomes" id="UP000192923"/>
    </source>
</evidence>
<name>A0A1Y6D1H0_9GAMM</name>
<comment type="similarity">
    <text evidence="1">Belongs to the hemerythrin family.</text>
</comment>
<dbReference type="GO" id="GO:0046872">
    <property type="term" value="F:metal ion binding"/>
    <property type="evidence" value="ECO:0007669"/>
    <property type="project" value="UniProtKB-KW"/>
</dbReference>
<dbReference type="AlphaFoldDB" id="A0A1Y6D1H0"/>
<dbReference type="PANTHER" id="PTHR37164:SF1">
    <property type="entry name" value="BACTERIOHEMERYTHRIN"/>
    <property type="match status" value="1"/>
</dbReference>
<dbReference type="RefSeq" id="WP_085210692.1">
    <property type="nucleotide sequence ID" value="NZ_FXAM01000001.1"/>
</dbReference>
<dbReference type="NCBIfam" id="TIGR02481">
    <property type="entry name" value="hemeryth_dom"/>
    <property type="match status" value="1"/>
</dbReference>
<dbReference type="Gene3D" id="1.20.120.50">
    <property type="entry name" value="Hemerythrin-like"/>
    <property type="match status" value="1"/>
</dbReference>
<sequence length="135" mass="14992">MALLNWTAEAFGTHITAADEEHKVIFDMVNTLNDTVDSGDRAEIGKQLDGLIAYVAGHFKTEEDLFDAHGYPGADAHKKLHAELVNTCLDVQKKFHVGAIDITGDTCVFVKDWLYNHIPNHDKHYGPYLNEKGVG</sequence>
<keyword evidence="4" id="KW-0408">Iron</keyword>
<dbReference type="GO" id="GO:0005344">
    <property type="term" value="F:oxygen carrier activity"/>
    <property type="evidence" value="ECO:0007669"/>
    <property type="project" value="UniProtKB-KW"/>
</dbReference>
<dbReference type="CDD" id="cd12107">
    <property type="entry name" value="Hemerythrin"/>
    <property type="match status" value="1"/>
</dbReference>
<protein>
    <submittedName>
        <fullName evidence="6">Hemerythrin</fullName>
    </submittedName>
</protein>
<dbReference type="Proteomes" id="UP000192923">
    <property type="component" value="Unassembled WGS sequence"/>
</dbReference>
<evidence type="ECO:0000313" key="6">
    <source>
        <dbReference type="EMBL" id="SMF93825.1"/>
    </source>
</evidence>
<dbReference type="PROSITE" id="PS00550">
    <property type="entry name" value="HEMERYTHRINS"/>
    <property type="match status" value="1"/>
</dbReference>
<accession>A0A1Y6D1H0</accession>
<keyword evidence="2" id="KW-0561">Oxygen transport</keyword>
<dbReference type="Pfam" id="PF01814">
    <property type="entry name" value="Hemerythrin"/>
    <property type="match status" value="1"/>
</dbReference>
<dbReference type="STRING" id="1760988.SAMN02949497_1117"/>
<dbReference type="EMBL" id="FXAM01000001">
    <property type="protein sequence ID" value="SMF93825.1"/>
    <property type="molecule type" value="Genomic_DNA"/>
</dbReference>
<evidence type="ECO:0000259" key="5">
    <source>
        <dbReference type="Pfam" id="PF01814"/>
    </source>
</evidence>
<evidence type="ECO:0000256" key="2">
    <source>
        <dbReference type="ARBA" id="ARBA00022621"/>
    </source>
</evidence>
<dbReference type="InterPro" id="IPR050669">
    <property type="entry name" value="Hemerythrin"/>
</dbReference>
<evidence type="ECO:0000256" key="1">
    <source>
        <dbReference type="ARBA" id="ARBA00010587"/>
    </source>
</evidence>
<dbReference type="InterPro" id="IPR035938">
    <property type="entry name" value="Hemerythrin-like_sf"/>
</dbReference>
<keyword evidence="7" id="KW-1185">Reference proteome</keyword>